<dbReference type="PIRSF" id="PIRSF002599">
    <property type="entry name" value="Cold_shock_A"/>
    <property type="match status" value="1"/>
</dbReference>
<evidence type="ECO:0000256" key="2">
    <source>
        <dbReference type="ARBA" id="ARBA00022490"/>
    </source>
</evidence>
<dbReference type="GO" id="GO:0003676">
    <property type="term" value="F:nucleic acid binding"/>
    <property type="evidence" value="ECO:0007669"/>
    <property type="project" value="InterPro"/>
</dbReference>
<dbReference type="InterPro" id="IPR002059">
    <property type="entry name" value="CSP_DNA-bd"/>
</dbReference>
<evidence type="ECO:0000313" key="5">
    <source>
        <dbReference type="EMBL" id="RST88743.1"/>
    </source>
</evidence>
<dbReference type="PRINTS" id="PR00050">
    <property type="entry name" value="COLDSHOCK"/>
</dbReference>
<comment type="subcellular location">
    <subcellularLocation>
        <location evidence="1 3">Cytoplasm</location>
    </subcellularLocation>
</comment>
<name>A0A3R9YIW3_9ENTE</name>
<dbReference type="SUPFAM" id="SSF50249">
    <property type="entry name" value="Nucleic acid-binding proteins"/>
    <property type="match status" value="1"/>
</dbReference>
<dbReference type="Pfam" id="PF00313">
    <property type="entry name" value="CSD"/>
    <property type="match status" value="1"/>
</dbReference>
<reference evidence="5 6" key="1">
    <citation type="submission" date="2018-03" db="EMBL/GenBank/DDBJ databases">
        <authorList>
            <person name="Gulvik C.A."/>
        </authorList>
    </citation>
    <scope>NUCLEOTIDE SEQUENCE [LARGE SCALE GENOMIC DNA]</scope>
    <source>
        <strain evidence="5 6">JCM 31581</strain>
    </source>
</reference>
<dbReference type="RefSeq" id="WP_125943836.1">
    <property type="nucleotide sequence ID" value="NZ_PXZH01000006.1"/>
</dbReference>
<keyword evidence="6" id="KW-1185">Reference proteome</keyword>
<proteinExistence type="predicted"/>
<accession>A0A3R9YIW3</accession>
<dbReference type="GO" id="GO:0005737">
    <property type="term" value="C:cytoplasm"/>
    <property type="evidence" value="ECO:0007669"/>
    <property type="project" value="UniProtKB-SubCell"/>
</dbReference>
<dbReference type="Gene3D" id="6.20.370.130">
    <property type="match status" value="1"/>
</dbReference>
<dbReference type="PROSITE" id="PS00352">
    <property type="entry name" value="CSD_1"/>
    <property type="match status" value="1"/>
</dbReference>
<keyword evidence="2" id="KW-0963">Cytoplasm</keyword>
<dbReference type="GO" id="GO:0051252">
    <property type="term" value="P:regulation of RNA metabolic process"/>
    <property type="evidence" value="ECO:0007669"/>
    <property type="project" value="UniProtKB-ARBA"/>
</dbReference>
<dbReference type="PROSITE" id="PS51857">
    <property type="entry name" value="CSD_2"/>
    <property type="match status" value="1"/>
</dbReference>
<dbReference type="EMBL" id="PXZH01000006">
    <property type="protein sequence ID" value="RST88743.1"/>
    <property type="molecule type" value="Genomic_DNA"/>
</dbReference>
<dbReference type="FunFam" id="2.40.50.140:FF:000006">
    <property type="entry name" value="Cold shock protein CspC"/>
    <property type="match status" value="1"/>
</dbReference>
<comment type="caution">
    <text evidence="5">The sequence shown here is derived from an EMBL/GenBank/DDBJ whole genome shotgun (WGS) entry which is preliminary data.</text>
</comment>
<feature type="domain" description="CSD" evidence="4">
    <location>
        <begin position="1"/>
        <end position="65"/>
    </location>
</feature>
<gene>
    <name evidence="5" type="ORF">C7P63_09085</name>
</gene>
<dbReference type="SMART" id="SM00357">
    <property type="entry name" value="CSP"/>
    <property type="match status" value="1"/>
</dbReference>
<evidence type="ECO:0000313" key="6">
    <source>
        <dbReference type="Proteomes" id="UP000277864"/>
    </source>
</evidence>
<sequence length="66" mass="7348">MERGKVKWFNNEKGFGFIEVDGKDDVFVHFSAIQGDGFKTLEEGQDVEFAVVEGDRGPQAAEVVKL</sequence>
<dbReference type="InterPro" id="IPR050181">
    <property type="entry name" value="Cold_shock_domain"/>
</dbReference>
<dbReference type="InterPro" id="IPR011129">
    <property type="entry name" value="CSD"/>
</dbReference>
<dbReference type="Proteomes" id="UP000277864">
    <property type="component" value="Unassembled WGS sequence"/>
</dbReference>
<evidence type="ECO:0000256" key="3">
    <source>
        <dbReference type="RuleBase" id="RU000408"/>
    </source>
</evidence>
<dbReference type="InterPro" id="IPR012156">
    <property type="entry name" value="Cold_shock_CspA"/>
</dbReference>
<dbReference type="GO" id="GO:0010468">
    <property type="term" value="P:regulation of gene expression"/>
    <property type="evidence" value="ECO:0007669"/>
    <property type="project" value="UniProtKB-ARBA"/>
</dbReference>
<protein>
    <submittedName>
        <fullName evidence="5">Cold-shock protein</fullName>
    </submittedName>
</protein>
<organism evidence="5 6">
    <name type="scientific">Vagococcus humatus</name>
    <dbReference type="NCBI Taxonomy" id="1889241"/>
    <lineage>
        <taxon>Bacteria</taxon>
        <taxon>Bacillati</taxon>
        <taxon>Bacillota</taxon>
        <taxon>Bacilli</taxon>
        <taxon>Lactobacillales</taxon>
        <taxon>Enterococcaceae</taxon>
        <taxon>Vagococcus</taxon>
    </lineage>
</organism>
<evidence type="ECO:0000259" key="4">
    <source>
        <dbReference type="PROSITE" id="PS51857"/>
    </source>
</evidence>
<dbReference type="Gene3D" id="2.40.50.140">
    <property type="entry name" value="Nucleic acid-binding proteins"/>
    <property type="match status" value="1"/>
</dbReference>
<dbReference type="CDD" id="cd04458">
    <property type="entry name" value="CSP_CDS"/>
    <property type="match status" value="1"/>
</dbReference>
<dbReference type="InterPro" id="IPR012340">
    <property type="entry name" value="NA-bd_OB-fold"/>
</dbReference>
<dbReference type="PANTHER" id="PTHR11544">
    <property type="entry name" value="COLD SHOCK DOMAIN CONTAINING PROTEINS"/>
    <property type="match status" value="1"/>
</dbReference>
<dbReference type="InterPro" id="IPR019844">
    <property type="entry name" value="CSD_CS"/>
</dbReference>
<dbReference type="OrthoDB" id="9805039at2"/>
<dbReference type="AlphaFoldDB" id="A0A3R9YIW3"/>
<evidence type="ECO:0000256" key="1">
    <source>
        <dbReference type="ARBA" id="ARBA00004496"/>
    </source>
</evidence>